<comment type="caution">
    <text evidence="1">The sequence shown here is derived from an EMBL/GenBank/DDBJ whole genome shotgun (WGS) entry which is preliminary data.</text>
</comment>
<sequence length="96" mass="11095">MILSLEETKSWLRIDGDEENEILILLSGAAEDYLKNATGREYKEPSSQAKLFCLILVADWYENRELMGSKPSEKVRFSVQSMLLQLQHTPTIKEEF</sequence>
<protein>
    <submittedName>
        <fullName evidence="1">Phage gp6-like head-tail connector protein</fullName>
    </submittedName>
</protein>
<evidence type="ECO:0000313" key="1">
    <source>
        <dbReference type="EMBL" id="TYS50451.1"/>
    </source>
</evidence>
<dbReference type="Pfam" id="PF05135">
    <property type="entry name" value="Phage_connect_1"/>
    <property type="match status" value="1"/>
</dbReference>
<dbReference type="NCBIfam" id="TIGR01560">
    <property type="entry name" value="put_DNA_pack"/>
    <property type="match status" value="1"/>
</dbReference>
<dbReference type="Proteomes" id="UP000322139">
    <property type="component" value="Unassembled WGS sequence"/>
</dbReference>
<dbReference type="AlphaFoldDB" id="A0A5D4RJF4"/>
<dbReference type="Gene3D" id="1.10.3230.30">
    <property type="entry name" value="Phage gp6-like head-tail connector protein"/>
    <property type="match status" value="1"/>
</dbReference>
<proteinExistence type="predicted"/>
<dbReference type="InterPro" id="IPR006450">
    <property type="entry name" value="Phage_HK97_gp6-like"/>
</dbReference>
<gene>
    <name evidence="1" type="ORF">FZD51_05930</name>
</gene>
<dbReference type="EMBL" id="VTER01000003">
    <property type="protein sequence ID" value="TYS50451.1"/>
    <property type="molecule type" value="Genomic_DNA"/>
</dbReference>
<accession>A0A5D4RJF4</accession>
<name>A0A5D4RJF4_9BACI</name>
<dbReference type="CDD" id="cd08054">
    <property type="entry name" value="gp6"/>
    <property type="match status" value="1"/>
</dbReference>
<dbReference type="InterPro" id="IPR021146">
    <property type="entry name" value="Phage_gp6-like_head-tail"/>
</dbReference>
<organism evidence="1 2">
    <name type="scientific">Bacillus infantis</name>
    <dbReference type="NCBI Taxonomy" id="324767"/>
    <lineage>
        <taxon>Bacteria</taxon>
        <taxon>Bacillati</taxon>
        <taxon>Bacillota</taxon>
        <taxon>Bacilli</taxon>
        <taxon>Bacillales</taxon>
        <taxon>Bacillaceae</taxon>
        <taxon>Bacillus</taxon>
    </lineage>
</organism>
<reference evidence="1 2" key="1">
    <citation type="submission" date="2019-08" db="EMBL/GenBank/DDBJ databases">
        <title>Bacillus genomes from the desert of Cuatro Cienegas, Coahuila.</title>
        <authorList>
            <person name="Olmedo-Alvarez G."/>
        </authorList>
    </citation>
    <scope>NUCLEOTIDE SEQUENCE [LARGE SCALE GENOMIC DNA]</scope>
    <source>
        <strain evidence="1 2">CH446_14T</strain>
    </source>
</reference>
<evidence type="ECO:0000313" key="2">
    <source>
        <dbReference type="Proteomes" id="UP000322139"/>
    </source>
</evidence>